<dbReference type="PANTHER" id="PTHR47723">
    <property type="entry name" value="OS05G0353850 PROTEIN"/>
    <property type="match status" value="1"/>
</dbReference>
<evidence type="ECO:0000313" key="4">
    <source>
        <dbReference type="EMBL" id="CAI0555815.1"/>
    </source>
</evidence>
<protein>
    <recommendedName>
        <fullName evidence="2">RNase H type-1 domain-containing protein</fullName>
    </recommendedName>
</protein>
<reference evidence="3" key="1">
    <citation type="submission" date="2022-08" db="EMBL/GenBank/DDBJ databases">
        <authorList>
            <person name="Gutierrez-Valencia J."/>
        </authorList>
    </citation>
    <scope>NUCLEOTIDE SEQUENCE</scope>
</reference>
<dbReference type="CDD" id="cd06222">
    <property type="entry name" value="RNase_H_like"/>
    <property type="match status" value="1"/>
</dbReference>
<dbReference type="AlphaFoldDB" id="A0AAV0ICZ4"/>
<evidence type="ECO:0000259" key="2">
    <source>
        <dbReference type="Pfam" id="PF13456"/>
    </source>
</evidence>
<dbReference type="Pfam" id="PF13456">
    <property type="entry name" value="RVT_3"/>
    <property type="match status" value="1"/>
</dbReference>
<sequence length="171" mass="19225">MITSSSPVSQPRDDHQQPCPPPTTLTRRIYCDGSFDPISREAAYGVVITNPHGQFVDGKAGRVVCSSPIETEAYALLEACKLAMREHVPSTIFSDCKALVDALKNHSDLWPWNCYAILSSIQRIIQVSNWINIAFTCRRNNKEADWIARNARLNTLHQDWLVVLNIISAFL</sequence>
<dbReference type="InterPro" id="IPR044730">
    <property type="entry name" value="RNase_H-like_dom_plant"/>
</dbReference>
<keyword evidence="5" id="KW-1185">Reference proteome</keyword>
<dbReference type="PANTHER" id="PTHR47723:SF19">
    <property type="entry name" value="POLYNUCLEOTIDYL TRANSFERASE, RIBONUCLEASE H-LIKE SUPERFAMILY PROTEIN"/>
    <property type="match status" value="1"/>
</dbReference>
<comment type="caution">
    <text evidence="3">The sequence shown here is derived from an EMBL/GenBank/DDBJ whole genome shotgun (WGS) entry which is preliminary data.</text>
</comment>
<dbReference type="InterPro" id="IPR002156">
    <property type="entry name" value="RNaseH_domain"/>
</dbReference>
<gene>
    <name evidence="4" type="ORF">LITE_LOCUS47740</name>
    <name evidence="3" type="ORF">LITE_LOCUS8700</name>
</gene>
<dbReference type="Proteomes" id="UP001154282">
    <property type="component" value="Unassembled WGS sequence"/>
</dbReference>
<evidence type="ECO:0000313" key="3">
    <source>
        <dbReference type="EMBL" id="CAI0395367.1"/>
    </source>
</evidence>
<dbReference type="EMBL" id="CAMGYJ010000010">
    <property type="protein sequence ID" value="CAI0555815.1"/>
    <property type="molecule type" value="Genomic_DNA"/>
</dbReference>
<feature type="domain" description="RNase H type-1" evidence="2">
    <location>
        <begin position="31"/>
        <end position="151"/>
    </location>
</feature>
<feature type="region of interest" description="Disordered" evidence="1">
    <location>
        <begin position="1"/>
        <end position="24"/>
    </location>
</feature>
<dbReference type="InterPro" id="IPR012337">
    <property type="entry name" value="RNaseH-like_sf"/>
</dbReference>
<dbReference type="InterPro" id="IPR053151">
    <property type="entry name" value="RNase_H-like"/>
</dbReference>
<dbReference type="GO" id="GO:0003676">
    <property type="term" value="F:nucleic acid binding"/>
    <property type="evidence" value="ECO:0007669"/>
    <property type="project" value="InterPro"/>
</dbReference>
<organism evidence="3 5">
    <name type="scientific">Linum tenue</name>
    <dbReference type="NCBI Taxonomy" id="586396"/>
    <lineage>
        <taxon>Eukaryota</taxon>
        <taxon>Viridiplantae</taxon>
        <taxon>Streptophyta</taxon>
        <taxon>Embryophyta</taxon>
        <taxon>Tracheophyta</taxon>
        <taxon>Spermatophyta</taxon>
        <taxon>Magnoliopsida</taxon>
        <taxon>eudicotyledons</taxon>
        <taxon>Gunneridae</taxon>
        <taxon>Pentapetalae</taxon>
        <taxon>rosids</taxon>
        <taxon>fabids</taxon>
        <taxon>Malpighiales</taxon>
        <taxon>Linaceae</taxon>
        <taxon>Linum</taxon>
    </lineage>
</organism>
<dbReference type="EMBL" id="CAMGYJ010000003">
    <property type="protein sequence ID" value="CAI0395367.1"/>
    <property type="molecule type" value="Genomic_DNA"/>
</dbReference>
<dbReference type="InterPro" id="IPR036397">
    <property type="entry name" value="RNaseH_sf"/>
</dbReference>
<evidence type="ECO:0000256" key="1">
    <source>
        <dbReference type="SAM" id="MobiDB-lite"/>
    </source>
</evidence>
<evidence type="ECO:0000313" key="5">
    <source>
        <dbReference type="Proteomes" id="UP001154282"/>
    </source>
</evidence>
<dbReference type="Gene3D" id="3.30.420.10">
    <property type="entry name" value="Ribonuclease H-like superfamily/Ribonuclease H"/>
    <property type="match status" value="1"/>
</dbReference>
<accession>A0AAV0ICZ4</accession>
<name>A0AAV0ICZ4_9ROSI</name>
<proteinExistence type="predicted"/>
<dbReference type="GO" id="GO:0004523">
    <property type="term" value="F:RNA-DNA hybrid ribonuclease activity"/>
    <property type="evidence" value="ECO:0007669"/>
    <property type="project" value="InterPro"/>
</dbReference>
<dbReference type="SUPFAM" id="SSF53098">
    <property type="entry name" value="Ribonuclease H-like"/>
    <property type="match status" value="1"/>
</dbReference>